<dbReference type="KEGG" id="salj:SMD11_2435"/>
<feature type="compositionally biased region" description="Low complexity" evidence="1">
    <location>
        <begin position="41"/>
        <end position="64"/>
    </location>
</feature>
<feature type="compositionally biased region" description="Low complexity" evidence="1">
    <location>
        <begin position="360"/>
        <end position="370"/>
    </location>
</feature>
<organism evidence="2 3">
    <name type="scientific">Streptomyces albireticuli</name>
    <dbReference type="NCBI Taxonomy" id="1940"/>
    <lineage>
        <taxon>Bacteria</taxon>
        <taxon>Bacillati</taxon>
        <taxon>Actinomycetota</taxon>
        <taxon>Actinomycetes</taxon>
        <taxon>Kitasatosporales</taxon>
        <taxon>Streptomycetaceae</taxon>
        <taxon>Streptomyces</taxon>
    </lineage>
</organism>
<feature type="region of interest" description="Disordered" evidence="1">
    <location>
        <begin position="1"/>
        <end position="621"/>
    </location>
</feature>
<feature type="compositionally biased region" description="Basic residues" evidence="1">
    <location>
        <begin position="612"/>
        <end position="621"/>
    </location>
</feature>
<feature type="compositionally biased region" description="Low complexity" evidence="1">
    <location>
        <begin position="433"/>
        <end position="443"/>
    </location>
</feature>
<gene>
    <name evidence="2" type="ORF">SMD11_2435</name>
</gene>
<dbReference type="RefSeq" id="WP_159395283.1">
    <property type="nucleotide sequence ID" value="NZ_CP021744.1"/>
</dbReference>
<feature type="compositionally biased region" description="Low complexity" evidence="1">
    <location>
        <begin position="204"/>
        <end position="214"/>
    </location>
</feature>
<sequence length="934" mass="92063">MAPKPEEQKTETTLTTRIRINIPGSRPIPPVIMRTPVGDEAGAASGPAAVPAPPAAAKNTPAPGSGAPAARQSADGKPALPRRPEPSAAPARQEAERPASKDKTSDWFAPRKSSPGTPPAGAGRRPQASGGGSVPPLPQRQKQGPPPAAPAAPVDDWPVGPTASQATPAPPAPPVTGTPSWQGASSGMPSDAQGAPKPVDDWPGGSASGTTGTTPWQPDTSAAQADDWPGGSSTTSATPWPAEGVAGTGEQRPTGPVDDWPGASASGTTGATPWQAETPAGHVDDWPGGSSTTAATPWPADGAAAAPAAPVDDWPVGPSGSPAASGPSGSTTGATPWQGAPSGMPSDAQGAPKPVDDWPGGSASGTTGTTPWQADTSTARGARGAQTDDWPGGASVSGTTGTTPWPGGPADASTTGTTPAPWAGDPMATGTNPVVAGTPQATPAVPPPGPGASAGAAPWTGAPDSTQQFPAPTAGQGNAFPGGAAFAPGRTDTPREGVPRVPAPSTGAQSAPRGPKGPQGTQAPGNGQQQTKAPKAPKNGGKGGKKGGQKAPAAPGGTSETLVSGVPVVPPPGPGKKAGPVDSGAPRVAVPKPKVPAPGGAPAPAASAPKSAPKKAAKKKGRSKVVLLGGAVVALAGVAYGAGLLLDHADVPNGTTVLGVGIGGSSKEQAVQKLDSALGGRATDPLKVSIGGKEAELKPSVAGLSIDTQATVRAAAGRDYNPLTVIPSLIGGTRKAEATIGADEEKIAAALKTLAGESGGAKDGTIVFEPGKAVPVYGKPYVGLDTDKAVAAVAQAYRDRAATGENKTVELPSAQQQPKVDKAEVDRVMNAFAKPAMSGLVTIQTDPAHSIQFGPDRSLPKILAVKEVNGKLEEHYNLEALKELYGTKFNGVTIQRGNGSKTSVQPQDVVVALRKALLGKTPAERVGVIPVNGS</sequence>
<name>A0A1Z2L1C6_9ACTN</name>
<feature type="compositionally biased region" description="Low complexity" evidence="1">
    <location>
        <begin position="392"/>
        <end position="409"/>
    </location>
</feature>
<dbReference type="AlphaFoldDB" id="A0A1Z2L1C6"/>
<dbReference type="Proteomes" id="UP000195755">
    <property type="component" value="Chromosome"/>
</dbReference>
<evidence type="ECO:0000256" key="1">
    <source>
        <dbReference type="SAM" id="MobiDB-lite"/>
    </source>
</evidence>
<dbReference type="OrthoDB" id="9813301at2"/>
<accession>A0A1Z2L1C6</accession>
<protein>
    <recommendedName>
        <fullName evidence="4">Peptidoglycan binding domain-containing protein</fullName>
    </recommendedName>
</protein>
<evidence type="ECO:0000313" key="3">
    <source>
        <dbReference type="Proteomes" id="UP000195755"/>
    </source>
</evidence>
<proteinExistence type="predicted"/>
<evidence type="ECO:0008006" key="4">
    <source>
        <dbReference type="Google" id="ProtNLM"/>
    </source>
</evidence>
<dbReference type="EMBL" id="CP021744">
    <property type="protein sequence ID" value="ARZ68084.1"/>
    <property type="molecule type" value="Genomic_DNA"/>
</dbReference>
<feature type="compositionally biased region" description="Low complexity" evidence="1">
    <location>
        <begin position="451"/>
        <end position="463"/>
    </location>
</feature>
<feature type="compositionally biased region" description="Basic and acidic residues" evidence="1">
    <location>
        <begin position="1"/>
        <end position="10"/>
    </location>
</feature>
<feature type="compositionally biased region" description="Low complexity" evidence="1">
    <location>
        <begin position="474"/>
        <end position="489"/>
    </location>
</feature>
<feature type="compositionally biased region" description="Low complexity" evidence="1">
    <location>
        <begin position="292"/>
        <end position="336"/>
    </location>
</feature>
<feature type="compositionally biased region" description="Low complexity" evidence="1">
    <location>
        <begin position="602"/>
        <end position="611"/>
    </location>
</feature>
<feature type="compositionally biased region" description="Low complexity" evidence="1">
    <location>
        <begin position="113"/>
        <end position="128"/>
    </location>
</feature>
<reference evidence="2 3" key="1">
    <citation type="submission" date="2017-06" db="EMBL/GenBank/DDBJ databases">
        <title>Streptomyces albireticuli Genome sequencing and assembly.</title>
        <authorList>
            <person name="Wang Y."/>
            <person name="Du B."/>
            <person name="Ding Y."/>
            <person name="Liu H."/>
            <person name="Hou Q."/>
            <person name="Liu K."/>
            <person name="Yao L."/>
            <person name="Wang C."/>
        </authorList>
    </citation>
    <scope>NUCLEOTIDE SEQUENCE [LARGE SCALE GENOMIC DNA]</scope>
    <source>
        <strain evidence="2 3">MDJK11</strain>
    </source>
</reference>
<feature type="compositionally biased region" description="Polar residues" evidence="1">
    <location>
        <begin position="519"/>
        <end position="531"/>
    </location>
</feature>
<evidence type="ECO:0000313" key="2">
    <source>
        <dbReference type="EMBL" id="ARZ68084.1"/>
    </source>
</evidence>
<feature type="compositionally biased region" description="Low complexity" evidence="1">
    <location>
        <begin position="575"/>
        <end position="592"/>
    </location>
</feature>
<feature type="compositionally biased region" description="Basic and acidic residues" evidence="1">
    <location>
        <begin position="93"/>
        <end position="105"/>
    </location>
</feature>